<name>A0A9D2ASZ2_9FIRM</name>
<comment type="caution">
    <text evidence="2">The sequence shown here is derived from an EMBL/GenBank/DDBJ whole genome shotgun (WGS) entry which is preliminary data.</text>
</comment>
<feature type="transmembrane region" description="Helical" evidence="1">
    <location>
        <begin position="42"/>
        <end position="61"/>
    </location>
</feature>
<accession>A0A9D2ASZ2</accession>
<protein>
    <submittedName>
        <fullName evidence="2">Phage holin family protein</fullName>
    </submittedName>
</protein>
<reference evidence="2" key="2">
    <citation type="submission" date="2021-04" db="EMBL/GenBank/DDBJ databases">
        <authorList>
            <person name="Gilroy R."/>
        </authorList>
    </citation>
    <scope>NUCLEOTIDE SEQUENCE</scope>
    <source>
        <strain evidence="2">ChiSjej5B23-15282</strain>
    </source>
</reference>
<keyword evidence="1" id="KW-0812">Transmembrane</keyword>
<evidence type="ECO:0000313" key="2">
    <source>
        <dbReference type="EMBL" id="HIX48009.1"/>
    </source>
</evidence>
<organism evidence="2 3">
    <name type="scientific">Candidatus Mediterraneibacter caccavium</name>
    <dbReference type="NCBI Taxonomy" id="2838661"/>
    <lineage>
        <taxon>Bacteria</taxon>
        <taxon>Bacillati</taxon>
        <taxon>Bacillota</taxon>
        <taxon>Clostridia</taxon>
        <taxon>Lachnospirales</taxon>
        <taxon>Lachnospiraceae</taxon>
        <taxon>Mediterraneibacter</taxon>
    </lineage>
</organism>
<keyword evidence="1" id="KW-1133">Transmembrane helix</keyword>
<dbReference type="AlphaFoldDB" id="A0A9D2ASZ2"/>
<reference evidence="2" key="1">
    <citation type="journal article" date="2021" name="PeerJ">
        <title>Extensive microbial diversity within the chicken gut microbiome revealed by metagenomics and culture.</title>
        <authorList>
            <person name="Gilroy R."/>
            <person name="Ravi A."/>
            <person name="Getino M."/>
            <person name="Pursley I."/>
            <person name="Horton D.L."/>
            <person name="Alikhan N.F."/>
            <person name="Baker D."/>
            <person name="Gharbi K."/>
            <person name="Hall N."/>
            <person name="Watson M."/>
            <person name="Adriaenssens E.M."/>
            <person name="Foster-Nyarko E."/>
            <person name="Jarju S."/>
            <person name="Secka A."/>
            <person name="Antonio M."/>
            <person name="Oren A."/>
            <person name="Chaudhuri R.R."/>
            <person name="La Ragione R."/>
            <person name="Hildebrand F."/>
            <person name="Pallen M.J."/>
        </authorList>
    </citation>
    <scope>NUCLEOTIDE SEQUENCE</scope>
    <source>
        <strain evidence="2">ChiSjej5B23-15282</strain>
    </source>
</reference>
<dbReference type="EMBL" id="DXFA01000058">
    <property type="protein sequence ID" value="HIX48009.1"/>
    <property type="molecule type" value="Genomic_DNA"/>
</dbReference>
<sequence>MEREFLIMEITEYIKPELIVVALALYFLDMALRKSALIQERYIVFLTGSAGILICALYVFAVCGCSGPKDVAMAAFTAVTQGIVVTGVSVYAKQIIGKIGKK</sequence>
<keyword evidence="1" id="KW-0472">Membrane</keyword>
<evidence type="ECO:0000313" key="3">
    <source>
        <dbReference type="Proteomes" id="UP000824243"/>
    </source>
</evidence>
<gene>
    <name evidence="2" type="ORF">H9981_03185</name>
</gene>
<dbReference type="Proteomes" id="UP000824243">
    <property type="component" value="Unassembled WGS sequence"/>
</dbReference>
<evidence type="ECO:0000256" key="1">
    <source>
        <dbReference type="SAM" id="Phobius"/>
    </source>
</evidence>
<dbReference type="InterPro" id="IPR032111">
    <property type="entry name" value="Clostridium_phage_holin"/>
</dbReference>
<feature type="transmembrane region" description="Helical" evidence="1">
    <location>
        <begin position="73"/>
        <end position="92"/>
    </location>
</feature>
<dbReference type="Pfam" id="PF16079">
    <property type="entry name" value="Phage_holin_5_2"/>
    <property type="match status" value="1"/>
</dbReference>
<proteinExistence type="predicted"/>